<dbReference type="EMBL" id="JBHRTP010000119">
    <property type="protein sequence ID" value="MFC3111399.1"/>
    <property type="molecule type" value="Genomic_DNA"/>
</dbReference>
<dbReference type="RefSeq" id="WP_390323107.1">
    <property type="nucleotide sequence ID" value="NZ_JBHRTP010000119.1"/>
</dbReference>
<dbReference type="Proteomes" id="UP001595530">
    <property type="component" value="Unassembled WGS sequence"/>
</dbReference>
<keyword evidence="1" id="KW-0812">Transmembrane</keyword>
<reference evidence="3" key="1">
    <citation type="journal article" date="2019" name="Int. J. Syst. Evol. Microbiol.">
        <title>The Global Catalogue of Microorganisms (GCM) 10K type strain sequencing project: providing services to taxonomists for standard genome sequencing and annotation.</title>
        <authorList>
            <consortium name="The Broad Institute Genomics Platform"/>
            <consortium name="The Broad Institute Genome Sequencing Center for Infectious Disease"/>
            <person name="Wu L."/>
            <person name="Ma J."/>
        </authorList>
    </citation>
    <scope>NUCLEOTIDE SEQUENCE [LARGE SCALE GENOMIC DNA]</scope>
    <source>
        <strain evidence="3">KCTC 42986</strain>
    </source>
</reference>
<feature type="transmembrane region" description="Helical" evidence="1">
    <location>
        <begin position="59"/>
        <end position="77"/>
    </location>
</feature>
<organism evidence="2 3">
    <name type="scientific">Undibacterium arcticum</name>
    <dbReference type="NCBI Taxonomy" id="1762892"/>
    <lineage>
        <taxon>Bacteria</taxon>
        <taxon>Pseudomonadati</taxon>
        <taxon>Pseudomonadota</taxon>
        <taxon>Betaproteobacteria</taxon>
        <taxon>Burkholderiales</taxon>
        <taxon>Oxalobacteraceae</taxon>
        <taxon>Undibacterium</taxon>
    </lineage>
</organism>
<evidence type="ECO:0000256" key="1">
    <source>
        <dbReference type="SAM" id="Phobius"/>
    </source>
</evidence>
<keyword evidence="1" id="KW-1133">Transmembrane helix</keyword>
<accession>A0ABV7F8F4</accession>
<comment type="caution">
    <text evidence="2">The sequence shown here is derived from an EMBL/GenBank/DDBJ whole genome shotgun (WGS) entry which is preliminary data.</text>
</comment>
<evidence type="ECO:0000313" key="2">
    <source>
        <dbReference type="EMBL" id="MFC3111399.1"/>
    </source>
</evidence>
<keyword evidence="1" id="KW-0472">Membrane</keyword>
<protein>
    <submittedName>
        <fullName evidence="2">Uncharacterized protein</fullName>
    </submittedName>
</protein>
<proteinExistence type="predicted"/>
<keyword evidence="3" id="KW-1185">Reference proteome</keyword>
<gene>
    <name evidence="2" type="ORF">ACFOFO_26240</name>
</gene>
<evidence type="ECO:0000313" key="3">
    <source>
        <dbReference type="Proteomes" id="UP001595530"/>
    </source>
</evidence>
<name>A0ABV7F8F4_9BURK</name>
<sequence>MSDFDSRLTLVETALKENTDLTRDTADKTAKLATDITAMLEVFDTLQAGFKVLAALGNLAKWLAPIVTLGAAIWAIAHGKMPRWEE</sequence>